<feature type="signal peptide" evidence="13">
    <location>
        <begin position="1"/>
        <end position="20"/>
    </location>
</feature>
<reference evidence="15" key="1">
    <citation type="submission" date="2017-09" db="EMBL/GenBank/DDBJ databases">
        <title>Contemporary evolution of a Lepidopteran species, Heliothis virescens, in response to modern agricultural practices.</title>
        <authorList>
            <person name="Fritz M.L."/>
            <person name="Deyonke A.M."/>
            <person name="Papanicolaou A."/>
            <person name="Micinski S."/>
            <person name="Westbrook J."/>
            <person name="Gould F."/>
        </authorList>
    </citation>
    <scope>NUCLEOTIDE SEQUENCE [LARGE SCALE GENOMIC DNA]</scope>
    <source>
        <strain evidence="15">HvINT-</strain>
        <tissue evidence="15">Whole body</tissue>
    </source>
</reference>
<dbReference type="Pfam" id="PF05826">
    <property type="entry name" value="Phospholip_A2_2"/>
    <property type="match status" value="1"/>
</dbReference>
<dbReference type="PANTHER" id="PTHR12253">
    <property type="entry name" value="RH14732P"/>
    <property type="match status" value="1"/>
</dbReference>
<name>A0A2A4ITF0_HELVI</name>
<gene>
    <name evidence="15" type="ORF">B5V51_13203</name>
</gene>
<comment type="caution">
    <text evidence="15">The sequence shown here is derived from an EMBL/GenBank/DDBJ whole genome shotgun (WGS) entry which is preliminary data.</text>
</comment>
<evidence type="ECO:0000256" key="4">
    <source>
        <dbReference type="ARBA" id="ARBA00021721"/>
    </source>
</evidence>
<evidence type="ECO:0000256" key="6">
    <source>
        <dbReference type="ARBA" id="ARBA00022723"/>
    </source>
</evidence>
<keyword evidence="11" id="KW-1015">Disulfide bond</keyword>
<feature type="domain" description="Phospholipase A2-like central" evidence="14">
    <location>
        <begin position="59"/>
        <end position="154"/>
    </location>
</feature>
<keyword evidence="6" id="KW-0479">Metal-binding</keyword>
<keyword evidence="13" id="KW-0732">Signal</keyword>
<feature type="chain" id="PRO_5012969260" description="Phospholipase A2" evidence="13">
    <location>
        <begin position="21"/>
        <end position="193"/>
    </location>
</feature>
<evidence type="ECO:0000256" key="10">
    <source>
        <dbReference type="ARBA" id="ARBA00023098"/>
    </source>
</evidence>
<dbReference type="EMBL" id="NWSH01007341">
    <property type="protein sequence ID" value="PCG63001.1"/>
    <property type="molecule type" value="Genomic_DNA"/>
</dbReference>
<keyword evidence="5" id="KW-0964">Secreted</keyword>
<dbReference type="InterPro" id="IPR033113">
    <property type="entry name" value="PLA2_histidine"/>
</dbReference>
<dbReference type="SUPFAM" id="SSF48619">
    <property type="entry name" value="Phospholipase A2, PLA2"/>
    <property type="match status" value="1"/>
</dbReference>
<dbReference type="AlphaFoldDB" id="A0A2A4ITF0"/>
<protein>
    <recommendedName>
        <fullName evidence="4">Phospholipase A2</fullName>
        <ecNumber evidence="3">3.1.1.4</ecNumber>
    </recommendedName>
    <alternativeName>
        <fullName evidence="12">Phosphatidylcholine 2-acylhydrolase</fullName>
    </alternativeName>
</protein>
<dbReference type="GO" id="GO:0050482">
    <property type="term" value="P:arachidonate secretion"/>
    <property type="evidence" value="ECO:0007669"/>
    <property type="project" value="InterPro"/>
</dbReference>
<dbReference type="GO" id="GO:0005576">
    <property type="term" value="C:extracellular region"/>
    <property type="evidence" value="ECO:0007669"/>
    <property type="project" value="UniProtKB-SubCell"/>
</dbReference>
<comment type="subcellular location">
    <subcellularLocation>
        <location evidence="2">Secreted</location>
    </subcellularLocation>
</comment>
<proteinExistence type="predicted"/>
<dbReference type="EC" id="3.1.1.4" evidence="3"/>
<evidence type="ECO:0000256" key="11">
    <source>
        <dbReference type="ARBA" id="ARBA00023157"/>
    </source>
</evidence>
<evidence type="ECO:0000313" key="15">
    <source>
        <dbReference type="EMBL" id="PCG63001.1"/>
    </source>
</evidence>
<dbReference type="FunFam" id="1.20.90.10:FF:000002">
    <property type="entry name" value="Phospholipase A2 group III"/>
    <property type="match status" value="1"/>
</dbReference>
<keyword evidence="10" id="KW-0443">Lipid metabolism</keyword>
<evidence type="ECO:0000256" key="5">
    <source>
        <dbReference type="ARBA" id="ARBA00022525"/>
    </source>
</evidence>
<dbReference type="Gene3D" id="1.20.90.10">
    <property type="entry name" value="Phospholipase A2 domain"/>
    <property type="match status" value="1"/>
</dbReference>
<dbReference type="STRING" id="7102.A0A2A4ITF0"/>
<sequence length="193" mass="22423">MLKLILLSYLLTLFMDSYNCWVINDINIKMLAKSVMNNDVFEEEFDEESAISQKGINLIYPGTKWCGAGNIADNYDDLGTEKEADICCRDHDNCPDIIPGGETKYNLTNEAFYTRLSCKCDNKFLKCLRSAKTKTARYIGMIYFNALQTKCFRQDYPVTECKKQGGWFKTKCVEYSYDKTGDKKYQWFDVQDF</sequence>
<evidence type="ECO:0000256" key="12">
    <source>
        <dbReference type="ARBA" id="ARBA00029903"/>
    </source>
</evidence>
<dbReference type="InterPro" id="IPR016090">
    <property type="entry name" value="PLA2-like_dom"/>
</dbReference>
<keyword evidence="9" id="KW-0442">Lipid degradation</keyword>
<dbReference type="GO" id="GO:0004623">
    <property type="term" value="F:phospholipase A2 activity"/>
    <property type="evidence" value="ECO:0007669"/>
    <property type="project" value="UniProtKB-EC"/>
</dbReference>
<dbReference type="GO" id="GO:0046872">
    <property type="term" value="F:metal ion binding"/>
    <property type="evidence" value="ECO:0007669"/>
    <property type="project" value="UniProtKB-KW"/>
</dbReference>
<dbReference type="InterPro" id="IPR036444">
    <property type="entry name" value="PLipase_A2_dom_sf"/>
</dbReference>
<dbReference type="PROSITE" id="PS00118">
    <property type="entry name" value="PA2_HIS"/>
    <property type="match status" value="1"/>
</dbReference>
<evidence type="ECO:0000256" key="3">
    <source>
        <dbReference type="ARBA" id="ARBA00013278"/>
    </source>
</evidence>
<evidence type="ECO:0000256" key="13">
    <source>
        <dbReference type="SAM" id="SignalP"/>
    </source>
</evidence>
<evidence type="ECO:0000256" key="9">
    <source>
        <dbReference type="ARBA" id="ARBA00022963"/>
    </source>
</evidence>
<dbReference type="CDD" id="cd04704">
    <property type="entry name" value="PLA2_bee_venom_like"/>
    <property type="match status" value="1"/>
</dbReference>
<evidence type="ECO:0000256" key="2">
    <source>
        <dbReference type="ARBA" id="ARBA00004613"/>
    </source>
</evidence>
<evidence type="ECO:0000256" key="7">
    <source>
        <dbReference type="ARBA" id="ARBA00022801"/>
    </source>
</evidence>
<accession>A0A2A4ITF0</accession>
<comment type="cofactor">
    <cofactor evidence="1">
        <name>Ca(2+)</name>
        <dbReference type="ChEBI" id="CHEBI:29108"/>
    </cofactor>
</comment>
<evidence type="ECO:0000259" key="14">
    <source>
        <dbReference type="Pfam" id="PF05826"/>
    </source>
</evidence>
<evidence type="ECO:0000256" key="1">
    <source>
        <dbReference type="ARBA" id="ARBA00001913"/>
    </source>
</evidence>
<organism evidence="15">
    <name type="scientific">Heliothis virescens</name>
    <name type="common">Tobacco budworm moth</name>
    <dbReference type="NCBI Taxonomy" id="7102"/>
    <lineage>
        <taxon>Eukaryota</taxon>
        <taxon>Metazoa</taxon>
        <taxon>Ecdysozoa</taxon>
        <taxon>Arthropoda</taxon>
        <taxon>Hexapoda</taxon>
        <taxon>Insecta</taxon>
        <taxon>Pterygota</taxon>
        <taxon>Neoptera</taxon>
        <taxon>Endopterygota</taxon>
        <taxon>Lepidoptera</taxon>
        <taxon>Glossata</taxon>
        <taxon>Ditrysia</taxon>
        <taxon>Noctuoidea</taxon>
        <taxon>Noctuidae</taxon>
        <taxon>Heliothinae</taxon>
        <taxon>Heliothis</taxon>
    </lineage>
</organism>
<evidence type="ECO:0000256" key="8">
    <source>
        <dbReference type="ARBA" id="ARBA00022837"/>
    </source>
</evidence>
<dbReference type="GO" id="GO:0016042">
    <property type="term" value="P:lipid catabolic process"/>
    <property type="evidence" value="ECO:0007669"/>
    <property type="project" value="UniProtKB-KW"/>
</dbReference>
<dbReference type="GO" id="GO:0006644">
    <property type="term" value="P:phospholipid metabolic process"/>
    <property type="evidence" value="ECO:0007669"/>
    <property type="project" value="InterPro"/>
</dbReference>
<keyword evidence="8" id="KW-0106">Calcium</keyword>
<keyword evidence="7" id="KW-0378">Hydrolase</keyword>